<protein>
    <recommendedName>
        <fullName evidence="9">Sec-independent protein translocase protein TatA</fullName>
    </recommendedName>
</protein>
<evidence type="ECO:0000313" key="11">
    <source>
        <dbReference type="EMBL" id="GLC27525.1"/>
    </source>
</evidence>
<evidence type="ECO:0000256" key="8">
    <source>
        <dbReference type="ARBA" id="ARBA00023136"/>
    </source>
</evidence>
<organism evidence="11 12">
    <name type="scientific">Roseisolibacter agri</name>
    <dbReference type="NCBI Taxonomy" id="2014610"/>
    <lineage>
        <taxon>Bacteria</taxon>
        <taxon>Pseudomonadati</taxon>
        <taxon>Gemmatimonadota</taxon>
        <taxon>Gemmatimonadia</taxon>
        <taxon>Gemmatimonadales</taxon>
        <taxon>Gemmatimonadaceae</taxon>
        <taxon>Roseisolibacter</taxon>
    </lineage>
</organism>
<keyword evidence="7 9" id="KW-0811">Translocation</keyword>
<dbReference type="Pfam" id="PF02416">
    <property type="entry name" value="TatA_B_E"/>
    <property type="match status" value="1"/>
</dbReference>
<evidence type="ECO:0000256" key="4">
    <source>
        <dbReference type="ARBA" id="ARBA00022692"/>
    </source>
</evidence>
<keyword evidence="5 9" id="KW-0653">Protein transport</keyword>
<sequence length="88" mass="9753">MFSNIGLPEILIILLIVLILFGAKRIPEVAGSLGKGINEFKRNMSEAQRAITEPARDETRSIGAEREVPRPVETAAEEEARQPKRLLS</sequence>
<dbReference type="EMBL" id="BRXS01000006">
    <property type="protein sequence ID" value="GLC27525.1"/>
    <property type="molecule type" value="Genomic_DNA"/>
</dbReference>
<keyword evidence="12" id="KW-1185">Reference proteome</keyword>
<name>A0AA37QJ94_9BACT</name>
<evidence type="ECO:0000256" key="9">
    <source>
        <dbReference type="HAMAP-Rule" id="MF_00236"/>
    </source>
</evidence>
<keyword evidence="2 9" id="KW-0813">Transport</keyword>
<evidence type="ECO:0000256" key="5">
    <source>
        <dbReference type="ARBA" id="ARBA00022927"/>
    </source>
</evidence>
<dbReference type="Proteomes" id="UP001161325">
    <property type="component" value="Unassembled WGS sequence"/>
</dbReference>
<comment type="function">
    <text evidence="9">Part of the twin-arginine translocation (Tat) system that transports large folded proteins containing a characteristic twin-arginine motif in their signal peptide across membranes. TatA could form the protein-conducting channel of the Tat system.</text>
</comment>
<keyword evidence="6 9" id="KW-1133">Transmembrane helix</keyword>
<gene>
    <name evidence="9" type="primary">tatA</name>
    <name evidence="11" type="ORF">rosag_40380</name>
</gene>
<feature type="region of interest" description="Disordered" evidence="10">
    <location>
        <begin position="48"/>
        <end position="88"/>
    </location>
</feature>
<dbReference type="AlphaFoldDB" id="A0AA37QJ94"/>
<evidence type="ECO:0000256" key="2">
    <source>
        <dbReference type="ARBA" id="ARBA00022448"/>
    </source>
</evidence>
<accession>A0AA37QJ94</accession>
<comment type="subcellular location">
    <subcellularLocation>
        <location evidence="1 9">Cell membrane</location>
        <topology evidence="1 9">Single-pass membrane protein</topology>
    </subcellularLocation>
</comment>
<feature type="compositionally biased region" description="Basic and acidic residues" evidence="10">
    <location>
        <begin position="54"/>
        <end position="70"/>
    </location>
</feature>
<evidence type="ECO:0000313" key="12">
    <source>
        <dbReference type="Proteomes" id="UP001161325"/>
    </source>
</evidence>
<proteinExistence type="inferred from homology"/>
<dbReference type="InterPro" id="IPR003369">
    <property type="entry name" value="TatA/B/E"/>
</dbReference>
<dbReference type="GO" id="GO:0043953">
    <property type="term" value="P:protein transport by the Tat complex"/>
    <property type="evidence" value="ECO:0007669"/>
    <property type="project" value="UniProtKB-UniRule"/>
</dbReference>
<dbReference type="HAMAP" id="MF_00236">
    <property type="entry name" value="TatA_E"/>
    <property type="match status" value="1"/>
</dbReference>
<evidence type="ECO:0000256" key="3">
    <source>
        <dbReference type="ARBA" id="ARBA00022475"/>
    </source>
</evidence>
<dbReference type="GO" id="GO:0008320">
    <property type="term" value="F:protein transmembrane transporter activity"/>
    <property type="evidence" value="ECO:0007669"/>
    <property type="project" value="UniProtKB-UniRule"/>
</dbReference>
<evidence type="ECO:0000256" key="10">
    <source>
        <dbReference type="SAM" id="MobiDB-lite"/>
    </source>
</evidence>
<evidence type="ECO:0000256" key="1">
    <source>
        <dbReference type="ARBA" id="ARBA00004162"/>
    </source>
</evidence>
<dbReference type="Gene3D" id="1.20.5.3310">
    <property type="match status" value="1"/>
</dbReference>
<keyword evidence="3 9" id="KW-1003">Cell membrane</keyword>
<comment type="caution">
    <text evidence="11">The sequence shown here is derived from an EMBL/GenBank/DDBJ whole genome shotgun (WGS) entry which is preliminary data.</text>
</comment>
<reference evidence="11" key="1">
    <citation type="submission" date="2022-08" db="EMBL/GenBank/DDBJ databases">
        <title>Draft genome sequencing of Roseisolibacter agri AW1220.</title>
        <authorList>
            <person name="Tobiishi Y."/>
            <person name="Tonouchi A."/>
        </authorList>
    </citation>
    <scope>NUCLEOTIDE SEQUENCE</scope>
    <source>
        <strain evidence="11">AW1220</strain>
    </source>
</reference>
<evidence type="ECO:0000256" key="7">
    <source>
        <dbReference type="ARBA" id="ARBA00023010"/>
    </source>
</evidence>
<keyword evidence="8 9" id="KW-0472">Membrane</keyword>
<evidence type="ECO:0000256" key="6">
    <source>
        <dbReference type="ARBA" id="ARBA00022989"/>
    </source>
</evidence>
<dbReference type="InterPro" id="IPR006312">
    <property type="entry name" value="TatA/E"/>
</dbReference>
<comment type="similarity">
    <text evidence="9">Belongs to the TatA/E family.</text>
</comment>
<comment type="subunit">
    <text evidence="9">Forms a complex with TatC.</text>
</comment>
<dbReference type="RefSeq" id="WP_284351963.1">
    <property type="nucleotide sequence ID" value="NZ_BRXS01000006.1"/>
</dbReference>
<keyword evidence="4 9" id="KW-0812">Transmembrane</keyword>
<dbReference type="GO" id="GO:0033281">
    <property type="term" value="C:TAT protein transport complex"/>
    <property type="evidence" value="ECO:0007669"/>
    <property type="project" value="UniProtKB-UniRule"/>
</dbReference>
<dbReference type="PANTHER" id="PTHR42982">
    <property type="entry name" value="SEC-INDEPENDENT PROTEIN TRANSLOCASE PROTEIN TATA"/>
    <property type="match status" value="1"/>
</dbReference>
<dbReference type="PANTHER" id="PTHR42982:SF1">
    <property type="entry name" value="SEC-INDEPENDENT PROTEIN TRANSLOCASE PROTEIN TATA"/>
    <property type="match status" value="1"/>
</dbReference>
<dbReference type="NCBIfam" id="TIGR01411">
    <property type="entry name" value="tatAE"/>
    <property type="match status" value="1"/>
</dbReference>